<evidence type="ECO:0000313" key="1">
    <source>
        <dbReference type="Proteomes" id="UP001732720"/>
    </source>
</evidence>
<accession>A0AC58KVG6</accession>
<protein>
    <submittedName>
        <fullName evidence="2">Apical endosomal glycoprotein isoform X1</fullName>
    </submittedName>
</protein>
<name>A0AC58KVG6_CASCN</name>
<proteinExistence type="predicted"/>
<keyword evidence="1" id="KW-1185">Reference proteome</keyword>
<dbReference type="Proteomes" id="UP001732720">
    <property type="component" value="Chromosome 13"/>
</dbReference>
<dbReference type="RefSeq" id="XP_073908888.1">
    <property type="nucleotide sequence ID" value="XM_074052787.1"/>
</dbReference>
<organism evidence="1 2">
    <name type="scientific">Castor canadensis</name>
    <name type="common">American beaver</name>
    <dbReference type="NCBI Taxonomy" id="51338"/>
    <lineage>
        <taxon>Eukaryota</taxon>
        <taxon>Metazoa</taxon>
        <taxon>Chordata</taxon>
        <taxon>Craniata</taxon>
        <taxon>Vertebrata</taxon>
        <taxon>Euteleostomi</taxon>
        <taxon>Mammalia</taxon>
        <taxon>Eutheria</taxon>
        <taxon>Euarchontoglires</taxon>
        <taxon>Glires</taxon>
        <taxon>Rodentia</taxon>
        <taxon>Castorimorpha</taxon>
        <taxon>Castoridae</taxon>
        <taxon>Castor</taxon>
    </lineage>
</organism>
<reference evidence="2" key="1">
    <citation type="submission" date="2025-08" db="UniProtKB">
        <authorList>
            <consortium name="RefSeq"/>
        </authorList>
    </citation>
    <scope>IDENTIFICATION</scope>
</reference>
<gene>
    <name evidence="2" type="primary">Mamdc4</name>
</gene>
<sequence>MHLSSYLLPALVLLLAAWSPGQAWVPNHCRSPSEITCNFVCDCQDCSDETQCGYHGASPTLGTPFTCDFEQDSCGWRDISTSGYSWLRDRAGAVLEGPGPHSDHTHGTDLGWYMAVGTHRGKEASTATLRSPVLREAAPTCELRLWYLTASRDVAELRLEVTHAAETLTLWQSSGPWGPGWQELAVITGRIQGNFQVTFSATRNATHRGTVALDDVEFWDCGLPSPQASCLWGHQHCQNQACVEPHQLCDGEDNCGDRSDEDPLTCRQYMATDFETGLGLWNHSEGWAWNHSAGGPMDSAWPRRDHSQNSAHGSFLVSVAKPGTPAVLFSPEFQASSPYNCSLIFYYYLHGSKAGYLQLLLQMSGPSAPQTPVLLRRRQGELGDAWVRDRVDIQSTHPFRILLAGETGPGGVVGLDDLILFNHCKTVPGVSALWLPPPKPWALAPWPQPTSLQSQDACKPEHLSCGDLCVPPEQLCDFQQQCAEGEDEQQCGTTDFESASTGGWEDTSVGRLQWQRLQAQESRGPARDASGAAAGHFLSLQMAWGQLRSEARALTPTLGPSGPNCELHMAYYFHGHPRGFLGLVVVERGSRELVWQAPSSSTGSWMVDKVLLGARHRPFQLEFVGLVDLNGPGQQEAGVDNVTMRDCNPTVTTEKDQEVTCNFERDECGWHTGHLTDAHWHRIKSHGPGYDHTTGQGFFMLLDPTDPPARGQGAHLLTGPQVPAVPKECLSFWYHMYGPQIGTLRLAMRRHGEEDTQLWSRSGTHGNRWHQAWVTLHHQQEPGTEYQLLFEGLRDGYHGTMALDDVAVRPGPCWAPRSCSFEDSTCDFSTGGWGLWIRQANASGHVPWGPQKDHTTETTQGYYMVVDTSPNALPQGHVASLTSEEHPPLAQPACLNFWYHLSLHNPGTLQVHIEEGGRRQVFSVSAHGGFTWRLGSVDVQAELAWRVVFEAVGAGVEHSYMALDDLFLQDGPCTQPGSCDFESGLCGWSHLAWPSLGGYSWDWSSGATPSHYPQPTVDHTLGTEAGHFAFFETSVLGPGGRAAWLRSEPLPATEASCLRFWYHMGFPEHFYKGELRVLLSSARGQLAVWGEGGHLRHQWLQVQVEVASTEEFQIVFEATLGGQPVLGPIALDDVEYLAGQHCQQPAPNQGDTAAPVSVPAAVGGALLFLILLMLLGLGGQHLLQKRGCPFRRGTDTAAPGFDNILFNAVRHLRCGQTRAPASMLATMENGQQWASTQEEEVVQTAAGHPVPAVQALPVLYTALASHSGPHKAPSFLLGSSHPPNICNQQPIGQTRPWHLMQTAPVLGQTSARELDMGPPPSVGQAMGLRGHAELPCPSP</sequence>
<evidence type="ECO:0000313" key="2">
    <source>
        <dbReference type="RefSeq" id="XP_073908888.1"/>
    </source>
</evidence>